<evidence type="ECO:0000313" key="4">
    <source>
        <dbReference type="Proteomes" id="UP000799778"/>
    </source>
</evidence>
<name>A0A6A5XU98_9PLEO</name>
<dbReference type="InterPro" id="IPR053274">
    <property type="entry name" value="Fluconazole_resistance"/>
</dbReference>
<feature type="compositionally biased region" description="Basic and acidic residues" evidence="1">
    <location>
        <begin position="51"/>
        <end position="64"/>
    </location>
</feature>
<feature type="region of interest" description="Disordered" evidence="1">
    <location>
        <begin position="51"/>
        <end position="88"/>
    </location>
</feature>
<dbReference type="OrthoDB" id="5422958at2759"/>
<protein>
    <recommendedName>
        <fullName evidence="2">Gag1-like clamp domain-containing protein</fullName>
    </recommendedName>
</protein>
<gene>
    <name evidence="3" type="ORF">BU24DRAFT_431844</name>
</gene>
<evidence type="ECO:0000259" key="2">
    <source>
        <dbReference type="Pfam" id="PF13259"/>
    </source>
</evidence>
<dbReference type="PANTHER" id="PTHR28065">
    <property type="entry name" value="FREQUENIN"/>
    <property type="match status" value="1"/>
</dbReference>
<evidence type="ECO:0000256" key="1">
    <source>
        <dbReference type="SAM" id="MobiDB-lite"/>
    </source>
</evidence>
<feature type="region of interest" description="Disordered" evidence="1">
    <location>
        <begin position="124"/>
        <end position="164"/>
    </location>
</feature>
<proteinExistence type="predicted"/>
<dbReference type="AlphaFoldDB" id="A0A6A5XU98"/>
<feature type="domain" description="Gag1-like clamp" evidence="2">
    <location>
        <begin position="68"/>
        <end position="226"/>
    </location>
</feature>
<dbReference type="Proteomes" id="UP000799778">
    <property type="component" value="Unassembled WGS sequence"/>
</dbReference>
<dbReference type="Pfam" id="PF13259">
    <property type="entry name" value="clamp_Gag1-like"/>
    <property type="match status" value="1"/>
</dbReference>
<accession>A0A6A5XU98</accession>
<dbReference type="InterPro" id="IPR025124">
    <property type="entry name" value="Gag1-like_clamp"/>
</dbReference>
<keyword evidence="4" id="KW-1185">Reference proteome</keyword>
<evidence type="ECO:0000313" key="3">
    <source>
        <dbReference type="EMBL" id="KAF2016935.1"/>
    </source>
</evidence>
<dbReference type="PANTHER" id="PTHR28065:SF1">
    <property type="entry name" value="DUF4050 DOMAIN-CONTAINING PROTEIN"/>
    <property type="match status" value="1"/>
</dbReference>
<dbReference type="EMBL" id="ML978068">
    <property type="protein sequence ID" value="KAF2016935.1"/>
    <property type="molecule type" value="Genomic_DNA"/>
</dbReference>
<organism evidence="3 4">
    <name type="scientific">Aaosphaeria arxii CBS 175.79</name>
    <dbReference type="NCBI Taxonomy" id="1450172"/>
    <lineage>
        <taxon>Eukaryota</taxon>
        <taxon>Fungi</taxon>
        <taxon>Dikarya</taxon>
        <taxon>Ascomycota</taxon>
        <taxon>Pezizomycotina</taxon>
        <taxon>Dothideomycetes</taxon>
        <taxon>Pleosporomycetidae</taxon>
        <taxon>Pleosporales</taxon>
        <taxon>Pleosporales incertae sedis</taxon>
        <taxon>Aaosphaeria</taxon>
    </lineage>
</organism>
<dbReference type="RefSeq" id="XP_033385274.1">
    <property type="nucleotide sequence ID" value="XM_033529894.1"/>
</dbReference>
<dbReference type="GeneID" id="54287291"/>
<reference evidence="3" key="1">
    <citation type="journal article" date="2020" name="Stud. Mycol.">
        <title>101 Dothideomycetes genomes: a test case for predicting lifestyles and emergence of pathogens.</title>
        <authorList>
            <person name="Haridas S."/>
            <person name="Albert R."/>
            <person name="Binder M."/>
            <person name="Bloem J."/>
            <person name="Labutti K."/>
            <person name="Salamov A."/>
            <person name="Andreopoulos B."/>
            <person name="Baker S."/>
            <person name="Barry K."/>
            <person name="Bills G."/>
            <person name="Bluhm B."/>
            <person name="Cannon C."/>
            <person name="Castanera R."/>
            <person name="Culley D."/>
            <person name="Daum C."/>
            <person name="Ezra D."/>
            <person name="Gonzalez J."/>
            <person name="Henrissat B."/>
            <person name="Kuo A."/>
            <person name="Liang C."/>
            <person name="Lipzen A."/>
            <person name="Lutzoni F."/>
            <person name="Magnuson J."/>
            <person name="Mondo S."/>
            <person name="Nolan M."/>
            <person name="Ohm R."/>
            <person name="Pangilinan J."/>
            <person name="Park H.-J."/>
            <person name="Ramirez L."/>
            <person name="Alfaro M."/>
            <person name="Sun H."/>
            <person name="Tritt A."/>
            <person name="Yoshinaga Y."/>
            <person name="Zwiers L.-H."/>
            <person name="Turgeon B."/>
            <person name="Goodwin S."/>
            <person name="Spatafora J."/>
            <person name="Crous P."/>
            <person name="Grigoriev I."/>
        </authorList>
    </citation>
    <scope>NUCLEOTIDE SEQUENCE</scope>
    <source>
        <strain evidence="3">CBS 175.79</strain>
    </source>
</reference>
<sequence length="284" mass="31927">MDNTNLTAQRAARRFLMERVRNDWSWPDVPESWSASDEEVRGVTEFRERFYGDSATESDHEAAKDSTSPYQFDSPDDVGDALELKDRDRKRRRRAALEQEMTWNPGLAQFVERRDAWTGAASVKKYGTHRPAKNLREQSDNPQPILPSPDAHPAVPSSNNEPFEPLIPVAPRMLADNHIRAAITPKSYPDIYNKIVVTSRTPAVPVNLADMTKALVVGWKEAGEWPPKATPLDPLVGRKKAVDAAAEGPFLSHHPHMKKGMESVKRIFHLNGHHNNHDALSNHG</sequence>